<comment type="caution">
    <text evidence="3">The sequence shown here is derived from an EMBL/GenBank/DDBJ whole genome shotgun (WGS) entry which is preliminary data.</text>
</comment>
<dbReference type="EMBL" id="JANX01000059">
    <property type="protein sequence ID" value="KGM34932.1"/>
    <property type="molecule type" value="Genomic_DNA"/>
</dbReference>
<evidence type="ECO:0000313" key="3">
    <source>
        <dbReference type="EMBL" id="KGM34932.1"/>
    </source>
</evidence>
<dbReference type="PRINTS" id="PR00080">
    <property type="entry name" value="SDRFAMILY"/>
</dbReference>
<name>A0A0A0DD77_9PROT</name>
<dbReference type="SUPFAM" id="SSF51735">
    <property type="entry name" value="NAD(P)-binding Rossmann-fold domains"/>
    <property type="match status" value="1"/>
</dbReference>
<reference evidence="3 4" key="1">
    <citation type="submission" date="2014-01" db="EMBL/GenBank/DDBJ databases">
        <title>Genome sequence determination for a cystic fibrosis isolate, Inquilinus limosus.</title>
        <authorList>
            <person name="Pino M."/>
            <person name="Di Conza J."/>
            <person name="Gutkind G."/>
        </authorList>
    </citation>
    <scope>NUCLEOTIDE SEQUENCE [LARGE SCALE GENOMIC DNA]</scope>
    <source>
        <strain evidence="3 4">MP06</strain>
    </source>
</reference>
<dbReference type="InterPro" id="IPR036291">
    <property type="entry name" value="NAD(P)-bd_dom_sf"/>
</dbReference>
<dbReference type="FunFam" id="3.40.50.720:FF:000084">
    <property type="entry name" value="Short-chain dehydrogenase reductase"/>
    <property type="match status" value="1"/>
</dbReference>
<evidence type="ECO:0000256" key="2">
    <source>
        <dbReference type="ARBA" id="ARBA00023002"/>
    </source>
</evidence>
<dbReference type="Pfam" id="PF13561">
    <property type="entry name" value="adh_short_C2"/>
    <property type="match status" value="1"/>
</dbReference>
<dbReference type="OrthoDB" id="9789398at2"/>
<sequence>MTQYANYPSLRDKPVFVTGGGSGIGESIVEHFCRQEARVFFVDINDEASTALVDRLKAEGLAAPKFRHCDLRDIADLRAAVAEAQQAIGTIRILVNNAAHDQRHAPETVEPDYWDERMAVNLRHQFFAAQAVQPGMRDAGGGSIINFGSVSWRLKQGGMPAYTSAKAGVEGLTRGLARDWGPQHIRVNTVMPGWVITQRQKELWLTPEADADRRKGQCIPDEVLPVHLAQMTLWLAADDSAMCTGQTFVVDAGWANGL</sequence>
<dbReference type="InterPro" id="IPR020904">
    <property type="entry name" value="Sc_DH/Rdtase_CS"/>
</dbReference>
<dbReference type="InterPro" id="IPR002347">
    <property type="entry name" value="SDR_fam"/>
</dbReference>
<evidence type="ECO:0000313" key="4">
    <source>
        <dbReference type="Proteomes" id="UP000029995"/>
    </source>
</evidence>
<dbReference type="AlphaFoldDB" id="A0A0A0DD77"/>
<dbReference type="CDD" id="cd05233">
    <property type="entry name" value="SDR_c"/>
    <property type="match status" value="1"/>
</dbReference>
<accession>A0A0A0DD77</accession>
<dbReference type="GO" id="GO:0016491">
    <property type="term" value="F:oxidoreductase activity"/>
    <property type="evidence" value="ECO:0007669"/>
    <property type="project" value="UniProtKB-KW"/>
</dbReference>
<organism evidence="3 4">
    <name type="scientific">Inquilinus limosus MP06</name>
    <dbReference type="NCBI Taxonomy" id="1398085"/>
    <lineage>
        <taxon>Bacteria</taxon>
        <taxon>Pseudomonadati</taxon>
        <taxon>Pseudomonadota</taxon>
        <taxon>Alphaproteobacteria</taxon>
        <taxon>Rhodospirillales</taxon>
        <taxon>Rhodospirillaceae</taxon>
        <taxon>Inquilinus</taxon>
    </lineage>
</organism>
<dbReference type="RefSeq" id="WP_034833764.1">
    <property type="nucleotide sequence ID" value="NZ_JANX01000059.1"/>
</dbReference>
<keyword evidence="2" id="KW-0560">Oxidoreductase</keyword>
<comment type="similarity">
    <text evidence="1">Belongs to the short-chain dehydrogenases/reductases (SDR) family.</text>
</comment>
<dbReference type="PRINTS" id="PR00081">
    <property type="entry name" value="GDHRDH"/>
</dbReference>
<dbReference type="PANTHER" id="PTHR24321:SF8">
    <property type="entry name" value="ESTRADIOL 17-BETA-DEHYDROGENASE 8-RELATED"/>
    <property type="match status" value="1"/>
</dbReference>
<dbReference type="Proteomes" id="UP000029995">
    <property type="component" value="Unassembled WGS sequence"/>
</dbReference>
<protein>
    <submittedName>
        <fullName evidence="3">3-oxoacyl-ACP reductase</fullName>
    </submittedName>
</protein>
<proteinExistence type="inferred from homology"/>
<gene>
    <name evidence="3" type="ORF">P409_07435</name>
</gene>
<evidence type="ECO:0000256" key="1">
    <source>
        <dbReference type="ARBA" id="ARBA00006484"/>
    </source>
</evidence>
<dbReference type="PANTHER" id="PTHR24321">
    <property type="entry name" value="DEHYDROGENASES, SHORT CHAIN"/>
    <property type="match status" value="1"/>
</dbReference>
<dbReference type="Gene3D" id="3.40.50.720">
    <property type="entry name" value="NAD(P)-binding Rossmann-like Domain"/>
    <property type="match status" value="1"/>
</dbReference>
<dbReference type="PROSITE" id="PS00061">
    <property type="entry name" value="ADH_SHORT"/>
    <property type="match status" value="1"/>
</dbReference>